<dbReference type="RefSeq" id="WP_207394449.1">
    <property type="nucleotide sequence ID" value="NZ_JABRWO010000001.1"/>
</dbReference>
<evidence type="ECO:0000259" key="5">
    <source>
        <dbReference type="PROSITE" id="PS50893"/>
    </source>
</evidence>
<keyword evidence="7" id="KW-1185">Reference proteome</keyword>
<accession>A0A7V8V149</accession>
<evidence type="ECO:0000256" key="2">
    <source>
        <dbReference type="ARBA" id="ARBA00022448"/>
    </source>
</evidence>
<evidence type="ECO:0000313" key="7">
    <source>
        <dbReference type="Proteomes" id="UP000551616"/>
    </source>
</evidence>
<gene>
    <name evidence="6" type="primary">btuD_2</name>
    <name evidence="6" type="ORF">HOV93_00570</name>
</gene>
<dbReference type="InterPro" id="IPR015860">
    <property type="entry name" value="ABC_transpr_TagH-like"/>
</dbReference>
<dbReference type="EMBL" id="JABRWO010000001">
    <property type="protein sequence ID" value="MBA2112916.1"/>
    <property type="molecule type" value="Genomic_DNA"/>
</dbReference>
<feature type="domain" description="ABC transporter" evidence="5">
    <location>
        <begin position="45"/>
        <end position="270"/>
    </location>
</feature>
<keyword evidence="3" id="KW-0547">Nucleotide-binding</keyword>
<evidence type="ECO:0000313" key="6">
    <source>
        <dbReference type="EMBL" id="MBA2112916.1"/>
    </source>
</evidence>
<dbReference type="PANTHER" id="PTHR46743:SF2">
    <property type="entry name" value="TEICHOIC ACIDS EXPORT ATP-BINDING PROTEIN TAGH"/>
    <property type="match status" value="1"/>
</dbReference>
<keyword evidence="4 6" id="KW-0067">ATP-binding</keyword>
<keyword evidence="2" id="KW-0813">Transport</keyword>
<dbReference type="GO" id="GO:0005524">
    <property type="term" value="F:ATP binding"/>
    <property type="evidence" value="ECO:0007669"/>
    <property type="project" value="UniProtKB-KW"/>
</dbReference>
<sequence length="438" mass="48366">MPKHAIRVEGLGKRFKIGVQHGGHRLTEMISGYARSAINTPVRYLRTLRKAKSPSAPPPASEYWAFRDLNFDILQGEVVGIIGRNGAGKSTLLKVLSRITEPTEGRFGVRGRISSLLEVGTGFHPELTGRENIYLSGVVLGMKRAEIKRKFDQIVDFSGTEKFLETPVKRFSSGMQVRLGFAIAAFLEPEILIVDEVLAVGDHEFQKKCLGKMSAIAEEGRTIIFVSHNAGAVQQMCSRCIWLRDGSIHGDGDPQSVLRDYMSPDQGDLYNLPVKGNLGVEIRSILLNEVPLSDNQCIRFTSPCDLTFEIGAETPLPNLQLMVRIGSGESPLCELNTAYDAKSIASGRGNQVSVTCQIQSLPFYPGTYDLSLRLRGAGMSRDLLAWTPVGELKIVPDFELADSDNTQFHNAFETRPPVHCSHTWTVQRNEKAHATTRN</sequence>
<dbReference type="Pfam" id="PF00005">
    <property type="entry name" value="ABC_tran"/>
    <property type="match status" value="1"/>
</dbReference>
<reference evidence="6 7" key="1">
    <citation type="submission" date="2020-05" db="EMBL/GenBank/DDBJ databases">
        <title>Bremerella alba sp. nov., a novel planctomycete isolated from the surface of the macroalga Fucus spiralis.</title>
        <authorList>
            <person name="Godinho O."/>
            <person name="Botelho R."/>
            <person name="Albuquerque L."/>
            <person name="Wiegand S."/>
            <person name="Da Costa M.S."/>
            <person name="Lobo-Da-Cunha A."/>
            <person name="Jogler C."/>
            <person name="Lage O.M."/>
        </authorList>
    </citation>
    <scope>NUCLEOTIDE SEQUENCE [LARGE SCALE GENOMIC DNA]</scope>
    <source>
        <strain evidence="6 7">FF15</strain>
    </source>
</reference>
<evidence type="ECO:0000256" key="1">
    <source>
        <dbReference type="ARBA" id="ARBA00005417"/>
    </source>
</evidence>
<comment type="similarity">
    <text evidence="1">Belongs to the ABC transporter superfamily.</text>
</comment>
<dbReference type="InterPro" id="IPR027417">
    <property type="entry name" value="P-loop_NTPase"/>
</dbReference>
<dbReference type="InterPro" id="IPR003439">
    <property type="entry name" value="ABC_transporter-like_ATP-bd"/>
</dbReference>
<dbReference type="GO" id="GO:0016020">
    <property type="term" value="C:membrane"/>
    <property type="evidence" value="ECO:0007669"/>
    <property type="project" value="InterPro"/>
</dbReference>
<dbReference type="SMART" id="SM00382">
    <property type="entry name" value="AAA"/>
    <property type="match status" value="1"/>
</dbReference>
<proteinExistence type="inferred from homology"/>
<dbReference type="GO" id="GO:0016887">
    <property type="term" value="F:ATP hydrolysis activity"/>
    <property type="evidence" value="ECO:0007669"/>
    <property type="project" value="InterPro"/>
</dbReference>
<dbReference type="GO" id="GO:0140359">
    <property type="term" value="F:ABC-type transporter activity"/>
    <property type="evidence" value="ECO:0007669"/>
    <property type="project" value="InterPro"/>
</dbReference>
<evidence type="ECO:0000256" key="3">
    <source>
        <dbReference type="ARBA" id="ARBA00022741"/>
    </source>
</evidence>
<dbReference type="InterPro" id="IPR003593">
    <property type="entry name" value="AAA+_ATPase"/>
</dbReference>
<name>A0A7V8V149_9BACT</name>
<dbReference type="AlphaFoldDB" id="A0A7V8V149"/>
<dbReference type="SUPFAM" id="SSF52540">
    <property type="entry name" value="P-loop containing nucleoside triphosphate hydrolases"/>
    <property type="match status" value="1"/>
</dbReference>
<dbReference type="Gene3D" id="3.40.50.300">
    <property type="entry name" value="P-loop containing nucleotide triphosphate hydrolases"/>
    <property type="match status" value="1"/>
</dbReference>
<comment type="caution">
    <text evidence="6">The sequence shown here is derived from an EMBL/GenBank/DDBJ whole genome shotgun (WGS) entry which is preliminary data.</text>
</comment>
<dbReference type="PROSITE" id="PS00211">
    <property type="entry name" value="ABC_TRANSPORTER_1"/>
    <property type="match status" value="1"/>
</dbReference>
<dbReference type="InterPro" id="IPR050683">
    <property type="entry name" value="Bact_Polysacc_Export_ATP-bd"/>
</dbReference>
<dbReference type="InterPro" id="IPR017871">
    <property type="entry name" value="ABC_transporter-like_CS"/>
</dbReference>
<evidence type="ECO:0000256" key="4">
    <source>
        <dbReference type="ARBA" id="ARBA00022840"/>
    </source>
</evidence>
<dbReference type="PANTHER" id="PTHR46743">
    <property type="entry name" value="TEICHOIC ACIDS EXPORT ATP-BINDING PROTEIN TAGH"/>
    <property type="match status" value="1"/>
</dbReference>
<protein>
    <submittedName>
        <fullName evidence="6">Vitamin B12 import ATP-binding protein BtuD</fullName>
    </submittedName>
</protein>
<organism evidence="6 7">
    <name type="scientific">Bremerella alba</name>
    <dbReference type="NCBI Taxonomy" id="980252"/>
    <lineage>
        <taxon>Bacteria</taxon>
        <taxon>Pseudomonadati</taxon>
        <taxon>Planctomycetota</taxon>
        <taxon>Planctomycetia</taxon>
        <taxon>Pirellulales</taxon>
        <taxon>Pirellulaceae</taxon>
        <taxon>Bremerella</taxon>
    </lineage>
</organism>
<dbReference type="CDD" id="cd03220">
    <property type="entry name" value="ABC_KpsT_Wzt"/>
    <property type="match status" value="1"/>
</dbReference>
<dbReference type="PROSITE" id="PS50893">
    <property type="entry name" value="ABC_TRANSPORTER_2"/>
    <property type="match status" value="1"/>
</dbReference>
<dbReference type="Proteomes" id="UP000551616">
    <property type="component" value="Unassembled WGS sequence"/>
</dbReference>